<accession>A0A645IHY7</accession>
<evidence type="ECO:0000313" key="1">
    <source>
        <dbReference type="EMBL" id="MPN50730.1"/>
    </source>
</evidence>
<protein>
    <submittedName>
        <fullName evidence="1">Uncharacterized protein</fullName>
    </submittedName>
</protein>
<sequence length="99" mass="11008">MFDHVGGHGLSAVENAFEVNGNNHVESFFAHLFHQFAIFHFHELGIAGDTSVVDQNIHMTVFGSHTIDPLLSLSAIAHVHFAEHGVRSERGEQRVAEFF</sequence>
<proteinExistence type="predicted"/>
<dbReference type="AlphaFoldDB" id="A0A645IHY7"/>
<reference evidence="1" key="1">
    <citation type="submission" date="2019-08" db="EMBL/GenBank/DDBJ databases">
        <authorList>
            <person name="Kucharzyk K."/>
            <person name="Murdoch R.W."/>
            <person name="Higgins S."/>
            <person name="Loffler F."/>
        </authorList>
    </citation>
    <scope>NUCLEOTIDE SEQUENCE</scope>
</reference>
<dbReference type="EMBL" id="VSSQ01115166">
    <property type="protein sequence ID" value="MPN50730.1"/>
    <property type="molecule type" value="Genomic_DNA"/>
</dbReference>
<gene>
    <name evidence="1" type="ORF">SDC9_198363</name>
</gene>
<organism evidence="1">
    <name type="scientific">bioreactor metagenome</name>
    <dbReference type="NCBI Taxonomy" id="1076179"/>
    <lineage>
        <taxon>unclassified sequences</taxon>
        <taxon>metagenomes</taxon>
        <taxon>ecological metagenomes</taxon>
    </lineage>
</organism>
<comment type="caution">
    <text evidence="1">The sequence shown here is derived from an EMBL/GenBank/DDBJ whole genome shotgun (WGS) entry which is preliminary data.</text>
</comment>
<name>A0A645IHY7_9ZZZZ</name>